<evidence type="ECO:0000313" key="4">
    <source>
        <dbReference type="EMBL" id="CAG9319415.1"/>
    </source>
</evidence>
<dbReference type="Pfam" id="PF13344">
    <property type="entry name" value="Hydrolase_6"/>
    <property type="match status" value="1"/>
</dbReference>
<keyword evidence="5" id="KW-1185">Reference proteome</keyword>
<dbReference type="EMBL" id="CAJZBQ010000023">
    <property type="protein sequence ID" value="CAG9319415.1"/>
    <property type="molecule type" value="Genomic_DNA"/>
</dbReference>
<evidence type="ECO:0000313" key="5">
    <source>
        <dbReference type="Proteomes" id="UP001162131"/>
    </source>
</evidence>
<dbReference type="GO" id="GO:0016791">
    <property type="term" value="F:phosphatase activity"/>
    <property type="evidence" value="ECO:0007669"/>
    <property type="project" value="TreeGrafter"/>
</dbReference>
<dbReference type="GO" id="GO:0005737">
    <property type="term" value="C:cytoplasm"/>
    <property type="evidence" value="ECO:0007669"/>
    <property type="project" value="TreeGrafter"/>
</dbReference>
<dbReference type="PANTHER" id="PTHR19288:SF46">
    <property type="entry name" value="HALOACID DEHALOGENASE-LIKE HYDROLASE DOMAIN-CONTAINING PROTEIN 2"/>
    <property type="match status" value="1"/>
</dbReference>
<protein>
    <recommendedName>
        <fullName evidence="6">4-nitrophenylphosphatase</fullName>
    </recommendedName>
</protein>
<evidence type="ECO:0000256" key="1">
    <source>
        <dbReference type="PIRSR" id="PIRSR000915-1"/>
    </source>
</evidence>
<proteinExistence type="predicted"/>
<keyword evidence="3" id="KW-0479">Metal-binding</keyword>
<keyword evidence="3" id="KW-0460">Magnesium</keyword>
<accession>A0AAU9IZH2</accession>
<dbReference type="PANTHER" id="PTHR19288">
    <property type="entry name" value="4-NITROPHENYLPHOSPHATASE-RELATED"/>
    <property type="match status" value="1"/>
</dbReference>
<feature type="active site" description="Proton donor" evidence="1">
    <location>
        <position position="14"/>
    </location>
</feature>
<dbReference type="InterPro" id="IPR036412">
    <property type="entry name" value="HAD-like_sf"/>
</dbReference>
<evidence type="ECO:0008006" key="6">
    <source>
        <dbReference type="Google" id="ProtNLM"/>
    </source>
</evidence>
<feature type="binding site" evidence="2">
    <location>
        <position position="206"/>
    </location>
    <ligand>
        <name>substrate</name>
    </ligand>
</feature>
<feature type="active site" description="Nucleophile" evidence="1">
    <location>
        <position position="12"/>
    </location>
</feature>
<dbReference type="Pfam" id="PF13242">
    <property type="entry name" value="Hydrolase_like"/>
    <property type="match status" value="1"/>
</dbReference>
<dbReference type="InterPro" id="IPR006357">
    <property type="entry name" value="HAD-SF_hydro_IIA"/>
</dbReference>
<dbReference type="AlphaFoldDB" id="A0AAU9IZH2"/>
<dbReference type="Gene3D" id="3.40.50.1000">
    <property type="entry name" value="HAD superfamily/HAD-like"/>
    <property type="match status" value="2"/>
</dbReference>
<organism evidence="4 5">
    <name type="scientific">Blepharisma stoltei</name>
    <dbReference type="NCBI Taxonomy" id="1481888"/>
    <lineage>
        <taxon>Eukaryota</taxon>
        <taxon>Sar</taxon>
        <taxon>Alveolata</taxon>
        <taxon>Ciliophora</taxon>
        <taxon>Postciliodesmatophora</taxon>
        <taxon>Heterotrichea</taxon>
        <taxon>Heterotrichida</taxon>
        <taxon>Blepharismidae</taxon>
        <taxon>Blepharisma</taxon>
    </lineage>
</organism>
<dbReference type="Proteomes" id="UP001162131">
    <property type="component" value="Unassembled WGS sequence"/>
</dbReference>
<feature type="binding site" evidence="3">
    <location>
        <position position="14"/>
    </location>
    <ligand>
        <name>Mg(2+)</name>
        <dbReference type="ChEBI" id="CHEBI:18420"/>
    </ligand>
</feature>
<name>A0AAU9IZH2_9CILI</name>
<evidence type="ECO:0000256" key="2">
    <source>
        <dbReference type="PIRSR" id="PIRSR000915-2"/>
    </source>
</evidence>
<gene>
    <name evidence="4" type="ORF">BSTOLATCC_MIC23972</name>
</gene>
<feature type="binding site" evidence="3">
    <location>
        <position position="12"/>
    </location>
    <ligand>
        <name>Mg(2+)</name>
        <dbReference type="ChEBI" id="CHEBI:18420"/>
    </ligand>
</feature>
<dbReference type="NCBIfam" id="TIGR01460">
    <property type="entry name" value="HAD-SF-IIA"/>
    <property type="match status" value="1"/>
</dbReference>
<reference evidence="4" key="1">
    <citation type="submission" date="2021-09" db="EMBL/GenBank/DDBJ databases">
        <authorList>
            <consortium name="AG Swart"/>
            <person name="Singh M."/>
            <person name="Singh A."/>
            <person name="Seah K."/>
            <person name="Emmerich C."/>
        </authorList>
    </citation>
    <scope>NUCLEOTIDE SEQUENCE</scope>
    <source>
        <strain evidence="4">ATCC30299</strain>
    </source>
</reference>
<feature type="binding site" evidence="3">
    <location>
        <position position="231"/>
    </location>
    <ligand>
        <name>Mg(2+)</name>
        <dbReference type="ChEBI" id="CHEBI:18420"/>
    </ligand>
</feature>
<comment type="cofactor">
    <cofactor evidence="3">
        <name>Mg(2+)</name>
        <dbReference type="ChEBI" id="CHEBI:18420"/>
    </cofactor>
    <text evidence="3">Divalent metal ions. Mg(2+) is the most effective.</text>
</comment>
<evidence type="ECO:0000256" key="3">
    <source>
        <dbReference type="PIRSR" id="PIRSR000915-3"/>
    </source>
</evidence>
<dbReference type="GO" id="GO:0046872">
    <property type="term" value="F:metal ion binding"/>
    <property type="evidence" value="ECO:0007669"/>
    <property type="project" value="UniProtKB-KW"/>
</dbReference>
<dbReference type="PIRSF" id="PIRSF000915">
    <property type="entry name" value="PGP-type_phosphatase"/>
    <property type="match status" value="1"/>
</dbReference>
<dbReference type="SUPFAM" id="SSF56784">
    <property type="entry name" value="HAD-like"/>
    <property type="match status" value="1"/>
</dbReference>
<comment type="caution">
    <text evidence="4">The sequence shown here is derived from an EMBL/GenBank/DDBJ whole genome shotgun (WGS) entry which is preliminary data.</text>
</comment>
<dbReference type="InterPro" id="IPR023214">
    <property type="entry name" value="HAD_sf"/>
</dbReference>
<sequence>MDVDRYDVFIFDCDGVLWKGPSSIAGSFESLQRLHSLGKKLYFLTNNSSKTPEDLLSQLGSYGYQASPSQIYCSGISTALYLKINHPDIKKLYLIGSDQFRSMLLRYDFEIIHHLDIEPALLAAPEDITRFAENTPVDAIIVGWDVRFTYTAGALGSVYIQNGAKFIASNSDAYFPMGKGRDRPGCGAIVGFLEIATNKKAEIVAKPKTFILDMIMEESKVPKEKVVMVGDSMETDIRMAFNGGIDSVLVLSGASQREDLPRYEFSPTHIYENLGGIFN</sequence>